<dbReference type="PANTHER" id="PTHR37023:SF1">
    <property type="entry name" value="ISSOD25 TRANSPOSASE TNPA_ISSOD25"/>
    <property type="match status" value="1"/>
</dbReference>
<keyword evidence="4" id="KW-1185">Reference proteome</keyword>
<reference evidence="4" key="1">
    <citation type="submission" date="2016-10" db="EMBL/GenBank/DDBJ databases">
        <authorList>
            <person name="Varghese N."/>
            <person name="Submissions S."/>
        </authorList>
    </citation>
    <scope>NUCLEOTIDE SEQUENCE [LARGE SCALE GENOMIC DNA]</scope>
    <source>
        <strain evidence="4">DUS833</strain>
    </source>
</reference>
<dbReference type="EMBL" id="FNKX01000005">
    <property type="protein sequence ID" value="SDR62717.1"/>
    <property type="molecule type" value="Genomic_DNA"/>
</dbReference>
<feature type="domain" description="Transposase zinc-binding" evidence="2">
    <location>
        <begin position="10"/>
        <end position="102"/>
    </location>
</feature>
<dbReference type="Proteomes" id="UP000199365">
    <property type="component" value="Unassembled WGS sequence"/>
</dbReference>
<protein>
    <submittedName>
        <fullName evidence="3">Transposase zinc-binding domain-containing protein</fullName>
    </submittedName>
</protein>
<dbReference type="NCBIfam" id="NF033538">
    <property type="entry name" value="transpos_IS91"/>
    <property type="match status" value="1"/>
</dbReference>
<name>A0A1H1KKV2_9BURK</name>
<dbReference type="InterPro" id="IPR007069">
    <property type="entry name" value="Transposase_32"/>
</dbReference>
<dbReference type="Pfam" id="PF14319">
    <property type="entry name" value="Zn_Tnp_IS91"/>
    <property type="match status" value="1"/>
</dbReference>
<proteinExistence type="predicted"/>
<evidence type="ECO:0000259" key="2">
    <source>
        <dbReference type="Pfam" id="PF14319"/>
    </source>
</evidence>
<feature type="domain" description="Transposase IS801/IS1294" evidence="1">
    <location>
        <begin position="144"/>
        <end position="330"/>
    </location>
</feature>
<organism evidence="3 4">
    <name type="scientific">Paraburkholderia tuberum</name>
    <dbReference type="NCBI Taxonomy" id="157910"/>
    <lineage>
        <taxon>Bacteria</taxon>
        <taxon>Pseudomonadati</taxon>
        <taxon>Pseudomonadota</taxon>
        <taxon>Betaproteobacteria</taxon>
        <taxon>Burkholderiales</taxon>
        <taxon>Burkholderiaceae</taxon>
        <taxon>Paraburkholderia</taxon>
    </lineage>
</organism>
<accession>A0A1H1KKV2</accession>
<dbReference type="GO" id="GO:0003677">
    <property type="term" value="F:DNA binding"/>
    <property type="evidence" value="ECO:0007669"/>
    <property type="project" value="InterPro"/>
</dbReference>
<dbReference type="STRING" id="157910.SAMN05445850_8385"/>
<evidence type="ECO:0000313" key="3">
    <source>
        <dbReference type="EMBL" id="SDR62717.1"/>
    </source>
</evidence>
<dbReference type="InterPro" id="IPR026889">
    <property type="entry name" value="Zn_Tnp"/>
</dbReference>
<evidence type="ECO:0000259" key="1">
    <source>
        <dbReference type="Pfam" id="PF04986"/>
    </source>
</evidence>
<dbReference type="AlphaFoldDB" id="A0A1H1KKV2"/>
<dbReference type="GO" id="GO:0006313">
    <property type="term" value="P:DNA transposition"/>
    <property type="evidence" value="ECO:0007669"/>
    <property type="project" value="InterPro"/>
</dbReference>
<dbReference type="PANTHER" id="PTHR37023">
    <property type="entry name" value="TRANSPOSASE"/>
    <property type="match status" value="1"/>
</dbReference>
<dbReference type="Pfam" id="PF04986">
    <property type="entry name" value="Y2_Tnp"/>
    <property type="match status" value="1"/>
</dbReference>
<dbReference type="RefSeq" id="WP_090812756.1">
    <property type="nucleotide sequence ID" value="NZ_FNKX01000005.1"/>
</dbReference>
<gene>
    <name evidence="3" type="ORF">SAMN05445850_8385</name>
</gene>
<dbReference type="GO" id="GO:0004803">
    <property type="term" value="F:transposase activity"/>
    <property type="evidence" value="ECO:0007669"/>
    <property type="project" value="InterPro"/>
</dbReference>
<evidence type="ECO:0000313" key="4">
    <source>
        <dbReference type="Proteomes" id="UP000199365"/>
    </source>
</evidence>
<sequence>MRAPLEVADIFRRCGPKYRQRHADGLSRAQRRAMSAIELCRTVALGGHLEQCDACGHQRITYNSCRHRACPKCQSLARAQWLEHRQAELLPEVEYFHVVFTLPEPIAALAYQNKKLLYDILFRTSAETLRTIAADPRHLGAEIGFITVLHTWGQNLQHHPHVHCVVPGGGIAPDGERWIACRPGFFLPVRVLSRLFRRLFLAQLRHAFDTGALHFYGQLEPLADVQAFAAFLAPAKQAEWVVYAKPPFGDARHVLDYLGRYTHRVAISNHRLVKFDDGRVTFQWKDYKHPAATKTMTLEADEFIRRFLLHVLPSGFQHIRSYGLLANCHRAARLATCRRLLGVEAPAHEIPDPMEDYRDRYQRLTGKSLRDCPVCGRGHMVCVETFLPGVLPRAPPLAHHVH</sequence>
<dbReference type="InterPro" id="IPR054832">
    <property type="entry name" value="transpos_IS91"/>
</dbReference>